<proteinExistence type="predicted"/>
<dbReference type="Proteomes" id="UP001213664">
    <property type="component" value="Chromosome"/>
</dbReference>
<dbReference type="AlphaFoldDB" id="A0AAJ6BKE4"/>
<dbReference type="EMBL" id="CP119326">
    <property type="protein sequence ID" value="WEK40368.1"/>
    <property type="molecule type" value="Genomic_DNA"/>
</dbReference>
<protein>
    <submittedName>
        <fullName evidence="1">Uncharacterized protein</fullName>
    </submittedName>
</protein>
<gene>
    <name evidence="1" type="ORF">P0Y50_01830</name>
</gene>
<reference evidence="1" key="1">
    <citation type="submission" date="2023-03" db="EMBL/GenBank/DDBJ databases">
        <title>Andean soil-derived lignocellulolytic bacterial consortium as a source of novel taxa and putative plastic-active enzymes.</title>
        <authorList>
            <person name="Diaz-Garcia L."/>
            <person name="Chuvochina M."/>
            <person name="Feuerriegel G."/>
            <person name="Bunk B."/>
            <person name="Sproer C."/>
            <person name="Streit W.R."/>
            <person name="Rodriguez L.M."/>
            <person name="Overmann J."/>
            <person name="Jimenez D.J."/>
        </authorList>
    </citation>
    <scope>NUCLEOTIDE SEQUENCE</scope>
    <source>
        <strain evidence="1">MAG 833</strain>
    </source>
</reference>
<evidence type="ECO:0000313" key="2">
    <source>
        <dbReference type="Proteomes" id="UP001213664"/>
    </source>
</evidence>
<accession>A0AAJ6BKE4</accession>
<evidence type="ECO:0000313" key="1">
    <source>
        <dbReference type="EMBL" id="WEK40368.1"/>
    </source>
</evidence>
<name>A0AAJ6BKE4_9CAUL</name>
<sequence length="79" mass="8005">MGFAAGVMLAASFFSLIIPGVDVLLAGGAGRAGGASAVVIPGRSQAEPGSQEDVIRFATHLAWRPSPWVPGSSLRSTPE</sequence>
<organism evidence="1 2">
    <name type="scientific">Candidatus Brevundimonas colombiensis</name>
    <dbReference type="NCBI Taxonomy" id="3121376"/>
    <lineage>
        <taxon>Bacteria</taxon>
        <taxon>Pseudomonadati</taxon>
        <taxon>Pseudomonadota</taxon>
        <taxon>Alphaproteobacteria</taxon>
        <taxon>Caulobacterales</taxon>
        <taxon>Caulobacteraceae</taxon>
        <taxon>Brevundimonas</taxon>
    </lineage>
</organism>